<evidence type="ECO:0000313" key="6">
    <source>
        <dbReference type="EMBL" id="WXA14139.1"/>
    </source>
</evidence>
<proteinExistence type="inferred from homology"/>
<protein>
    <submittedName>
        <fullName evidence="5">Gfo/Idh/MocA family oxidoreductase</fullName>
    </submittedName>
</protein>
<dbReference type="InterPro" id="IPR036291">
    <property type="entry name" value="NAD(P)-bd_dom_sf"/>
</dbReference>
<evidence type="ECO:0000256" key="1">
    <source>
        <dbReference type="ARBA" id="ARBA00010928"/>
    </source>
</evidence>
<dbReference type="KEGG" id="mcaa:R3L15_04515"/>
<evidence type="ECO:0000256" key="2">
    <source>
        <dbReference type="ARBA" id="ARBA00023002"/>
    </source>
</evidence>
<dbReference type="GO" id="GO:0016491">
    <property type="term" value="F:oxidoreductase activity"/>
    <property type="evidence" value="ECO:0007669"/>
    <property type="project" value="UniProtKB-KW"/>
</dbReference>
<dbReference type="InterPro" id="IPR050984">
    <property type="entry name" value="Gfo/Idh/MocA_domain"/>
</dbReference>
<name>A0AAU6P0N1_9FLAO</name>
<dbReference type="Gene3D" id="3.30.360.10">
    <property type="entry name" value="Dihydrodipicolinate Reductase, domain 2"/>
    <property type="match status" value="1"/>
</dbReference>
<dbReference type="Proteomes" id="UP001368318">
    <property type="component" value="Chromosome"/>
</dbReference>
<dbReference type="EMBL" id="CP136924">
    <property type="protein sequence ID" value="WXA03439.1"/>
    <property type="molecule type" value="Genomic_DNA"/>
</dbReference>
<dbReference type="GO" id="GO:0000166">
    <property type="term" value="F:nucleotide binding"/>
    <property type="evidence" value="ECO:0007669"/>
    <property type="project" value="InterPro"/>
</dbReference>
<dbReference type="Pfam" id="PF22725">
    <property type="entry name" value="GFO_IDH_MocA_C3"/>
    <property type="match status" value="1"/>
</dbReference>
<evidence type="ECO:0000313" key="7">
    <source>
        <dbReference type="Proteomes" id="UP001368318"/>
    </source>
</evidence>
<dbReference type="InterPro" id="IPR055170">
    <property type="entry name" value="GFO_IDH_MocA-like_dom"/>
</dbReference>
<dbReference type="Pfam" id="PF01408">
    <property type="entry name" value="GFO_IDH_MocA"/>
    <property type="match status" value="1"/>
</dbReference>
<dbReference type="PANTHER" id="PTHR22604:SF105">
    <property type="entry name" value="TRANS-1,2-DIHYDROBENZENE-1,2-DIOL DEHYDROGENASE"/>
    <property type="match status" value="1"/>
</dbReference>
<dbReference type="SUPFAM" id="SSF55347">
    <property type="entry name" value="Glyceraldehyde-3-phosphate dehydrogenase-like, C-terminal domain"/>
    <property type="match status" value="1"/>
</dbReference>
<dbReference type="EMBL" id="CP136925">
    <property type="protein sequence ID" value="WXA14139.1"/>
    <property type="molecule type" value="Genomic_DNA"/>
</dbReference>
<dbReference type="RefSeq" id="WP_338733492.1">
    <property type="nucleotide sequence ID" value="NZ_CP136924.1"/>
</dbReference>
<dbReference type="AlphaFoldDB" id="A0AAU6P0N1"/>
<dbReference type="PANTHER" id="PTHR22604">
    <property type="entry name" value="OXIDOREDUCTASES"/>
    <property type="match status" value="1"/>
</dbReference>
<evidence type="ECO:0000313" key="5">
    <source>
        <dbReference type="EMBL" id="WXA03439.1"/>
    </source>
</evidence>
<reference evidence="5 7" key="1">
    <citation type="submission" date="2023-10" db="EMBL/GenBank/DDBJ databases">
        <title>Culture-based analysis of two novel bacteria associated with mangrove crab gills.</title>
        <authorList>
            <person name="Yang X."/>
            <person name="Garuglieri E."/>
            <person name="Van Goethem M.W."/>
            <person name="Fusi M."/>
            <person name="Marasco R."/>
            <person name="Daffonchio D.G."/>
        </authorList>
    </citation>
    <scope>NUCLEOTIDE SEQUENCE [LARGE SCALE GENOMIC DNA]</scope>
    <source>
        <strain evidence="6">UG2-1</strain>
        <strain evidence="5">UG2-2</strain>
        <strain evidence="7">UG2_2</strain>
    </source>
</reference>
<gene>
    <name evidence="6" type="ORF">R3L15_04515</name>
    <name evidence="5" type="ORF">R3L16_02885</name>
</gene>
<feature type="domain" description="Gfo/Idh/MocA-like oxidoreductase N-terminal" evidence="3">
    <location>
        <begin position="7"/>
        <end position="123"/>
    </location>
</feature>
<organism evidence="5 7">
    <name type="scientific">Mangrovimonas cancribranchiae</name>
    <dbReference type="NCBI Taxonomy" id="3080055"/>
    <lineage>
        <taxon>Bacteria</taxon>
        <taxon>Pseudomonadati</taxon>
        <taxon>Bacteroidota</taxon>
        <taxon>Flavobacteriia</taxon>
        <taxon>Flavobacteriales</taxon>
        <taxon>Flavobacteriaceae</taxon>
        <taxon>Mangrovimonas</taxon>
    </lineage>
</organism>
<keyword evidence="2" id="KW-0560">Oxidoreductase</keyword>
<evidence type="ECO:0000259" key="4">
    <source>
        <dbReference type="Pfam" id="PF22725"/>
    </source>
</evidence>
<keyword evidence="7" id="KW-1185">Reference proteome</keyword>
<feature type="domain" description="GFO/IDH/MocA-like oxidoreductase" evidence="4">
    <location>
        <begin position="134"/>
        <end position="249"/>
    </location>
</feature>
<dbReference type="InterPro" id="IPR000683">
    <property type="entry name" value="Gfo/Idh/MocA-like_OxRdtase_N"/>
</dbReference>
<dbReference type="Gene3D" id="3.40.50.720">
    <property type="entry name" value="NAD(P)-binding Rossmann-like Domain"/>
    <property type="match status" value="1"/>
</dbReference>
<dbReference type="SUPFAM" id="SSF51735">
    <property type="entry name" value="NAD(P)-binding Rossmann-fold domains"/>
    <property type="match status" value="1"/>
</dbReference>
<accession>A0AAU6P0N1</accession>
<evidence type="ECO:0000259" key="3">
    <source>
        <dbReference type="Pfam" id="PF01408"/>
    </source>
</evidence>
<comment type="similarity">
    <text evidence="1">Belongs to the Gfo/Idh/MocA family.</text>
</comment>
<sequence>MNTNKTINWGIIGLGKIAHKFAKDLSTLTDAKIYAVASRSQDKANEFAKSYQATKAYSSYEALANDATIDAVYIATPHVFHKENTIMCLKKGIAVLCEKPFAMNLEEVSEMIATAKANNTLLMEALWTAFLPHYQHVQNLLQKNHFGKLLKMEADFGFQPEYDENSRVIKKALGGGSLLDIGIYPIFAALSTLGNPQNIEASATFFDNGSDASCHMVFQYPNNVRASLKSTLLEETETSATFYCEQGIIKINGRFHEPSTVTLLPQNGIEEILDFGYNTIGYSFETRHFNQLIREGKTESNIMPFEFSKTLITTLDSVRKKINLNY</sequence>